<evidence type="ECO:0000313" key="1">
    <source>
        <dbReference type="EMBL" id="AJQ93669.1"/>
    </source>
</evidence>
<protein>
    <submittedName>
        <fullName evidence="1">Uncharacterized protein</fullName>
    </submittedName>
</protein>
<gene>
    <name evidence="1" type="ORF">YC6258_01621</name>
</gene>
<dbReference type="AlphaFoldDB" id="A0A0C5VTM2"/>
<keyword evidence="2" id="KW-1185">Reference proteome</keyword>
<dbReference type="STRING" id="1445510.YC6258_01621"/>
<dbReference type="Proteomes" id="UP000032266">
    <property type="component" value="Chromosome"/>
</dbReference>
<evidence type="ECO:0000313" key="2">
    <source>
        <dbReference type="Proteomes" id="UP000032266"/>
    </source>
</evidence>
<dbReference type="RefSeq" id="WP_044616391.1">
    <property type="nucleotide sequence ID" value="NZ_CP007142.1"/>
</dbReference>
<reference evidence="1 2" key="1">
    <citation type="submission" date="2014-01" db="EMBL/GenBank/DDBJ databases">
        <title>Full genme sequencing of cellulolytic bacterium Gynuella sunshinyii YC6258T gen. nov., sp. nov.</title>
        <authorList>
            <person name="Khan H."/>
            <person name="Chung E.J."/>
            <person name="Chung Y.R."/>
        </authorList>
    </citation>
    <scope>NUCLEOTIDE SEQUENCE [LARGE SCALE GENOMIC DNA]</scope>
    <source>
        <strain evidence="1 2">YC6258</strain>
    </source>
</reference>
<dbReference type="EMBL" id="CP007142">
    <property type="protein sequence ID" value="AJQ93669.1"/>
    <property type="molecule type" value="Genomic_DNA"/>
</dbReference>
<name>A0A0C5VTM2_9GAMM</name>
<accession>A0A0C5VTM2</accession>
<dbReference type="HOGENOM" id="CLU_2046361_0_0_6"/>
<proteinExistence type="predicted"/>
<sequence>MKPRNKVSIIGFGVLCLVTSCTGPQFTSLEERFDVVSLNDFAFLTCLSGSYKTGGYPLWSRELDSQAWHIMNDNRTPNYITFKVYQYSLVVGRRIPIRQAPEKCSDWRQSRTLSGLYSDY</sequence>
<dbReference type="PROSITE" id="PS51257">
    <property type="entry name" value="PROKAR_LIPOPROTEIN"/>
    <property type="match status" value="1"/>
</dbReference>
<dbReference type="KEGG" id="gsn:YC6258_01621"/>
<organism evidence="1 2">
    <name type="scientific">Gynuella sunshinyii YC6258</name>
    <dbReference type="NCBI Taxonomy" id="1445510"/>
    <lineage>
        <taxon>Bacteria</taxon>
        <taxon>Pseudomonadati</taxon>
        <taxon>Pseudomonadota</taxon>
        <taxon>Gammaproteobacteria</taxon>
        <taxon>Oceanospirillales</taxon>
        <taxon>Saccharospirillaceae</taxon>
        <taxon>Gynuella</taxon>
    </lineage>
</organism>